<comment type="catalytic activity">
    <reaction evidence="4">
        <text>N-terminal L-aspartyl-[protein] + L-leucyl-tRNA(Leu) = N-terminal L-leucyl-L-aspartyl-[protein] + tRNA(Leu) + H(+)</text>
        <dbReference type="Rhea" id="RHEA:50420"/>
        <dbReference type="Rhea" id="RHEA-COMP:9613"/>
        <dbReference type="Rhea" id="RHEA-COMP:9622"/>
        <dbReference type="Rhea" id="RHEA-COMP:12669"/>
        <dbReference type="Rhea" id="RHEA-COMP:12674"/>
        <dbReference type="ChEBI" id="CHEBI:15378"/>
        <dbReference type="ChEBI" id="CHEBI:64720"/>
        <dbReference type="ChEBI" id="CHEBI:78442"/>
        <dbReference type="ChEBI" id="CHEBI:78494"/>
        <dbReference type="ChEBI" id="CHEBI:133042"/>
        <dbReference type="EC" id="2.3.2.29"/>
    </reaction>
</comment>
<keyword evidence="2 4" id="KW-0808">Transferase</keyword>
<evidence type="ECO:0000259" key="6">
    <source>
        <dbReference type="Pfam" id="PF04377"/>
    </source>
</evidence>
<sequence>MTHPKELPLAQIQFYATAAYPCSYVPGRQARSQVATPSHLIHADAYSNLVAAGFRRSGLFTYRPYCDQCRACVPLRVPVDRFEPSRSQRRAWKAHRRLQAKVMRLGYSPEHYALYLRYQAGRHSGGGMDHDSVDQYTQFLLQSRINSRLVEFREPMPDGSAPLRMVSILDILSDGLSAVYTFYDPDVDASYGTYGVLWQIQQTRELKLSHLYLGYWIEESPKMAYKSGFRPHQVLQDGVWTDAAPEA</sequence>
<dbReference type="NCBIfam" id="NF002342">
    <property type="entry name" value="PRK01305.1-3"/>
    <property type="match status" value="1"/>
</dbReference>
<dbReference type="GO" id="GO:0004057">
    <property type="term" value="F:arginyl-tRNA--protein transferase activity"/>
    <property type="evidence" value="ECO:0007669"/>
    <property type="project" value="InterPro"/>
</dbReference>
<dbReference type="PIRSF" id="PIRSF037208">
    <property type="entry name" value="ATE_pro_prd"/>
    <property type="match status" value="1"/>
</dbReference>
<dbReference type="EMBL" id="SMBU01000002">
    <property type="protein sequence ID" value="TCV03741.1"/>
    <property type="molecule type" value="Genomic_DNA"/>
</dbReference>
<organism evidence="7 8">
    <name type="scientific">Roseateles saccharophilus</name>
    <name type="common">Pseudomonas saccharophila</name>
    <dbReference type="NCBI Taxonomy" id="304"/>
    <lineage>
        <taxon>Bacteria</taxon>
        <taxon>Pseudomonadati</taxon>
        <taxon>Pseudomonadota</taxon>
        <taxon>Betaproteobacteria</taxon>
        <taxon>Burkholderiales</taxon>
        <taxon>Sphaerotilaceae</taxon>
        <taxon>Roseateles</taxon>
    </lineage>
</organism>
<keyword evidence="3 4" id="KW-0012">Acyltransferase</keyword>
<dbReference type="AlphaFoldDB" id="A0A4R3VHE0"/>
<keyword evidence="1 4" id="KW-0963">Cytoplasm</keyword>
<evidence type="ECO:0000256" key="2">
    <source>
        <dbReference type="ARBA" id="ARBA00022679"/>
    </source>
</evidence>
<dbReference type="GO" id="GO:0005737">
    <property type="term" value="C:cytoplasm"/>
    <property type="evidence" value="ECO:0007669"/>
    <property type="project" value="UniProtKB-SubCell"/>
</dbReference>
<dbReference type="RefSeq" id="WP_132569460.1">
    <property type="nucleotide sequence ID" value="NZ_CBCSGL010000023.1"/>
</dbReference>
<evidence type="ECO:0000256" key="3">
    <source>
        <dbReference type="ARBA" id="ARBA00023315"/>
    </source>
</evidence>
<dbReference type="PANTHER" id="PTHR21367">
    <property type="entry name" value="ARGININE-TRNA-PROTEIN TRANSFERASE 1"/>
    <property type="match status" value="1"/>
</dbReference>
<name>A0A4R3VHE0_ROSSA</name>
<dbReference type="InterPro" id="IPR007471">
    <property type="entry name" value="N-end_Aminoacyl_Trfase_N"/>
</dbReference>
<protein>
    <recommendedName>
        <fullName evidence="4">Aspartate/glutamate leucyltransferase</fullName>
        <ecNumber evidence="4">2.3.2.29</ecNumber>
    </recommendedName>
</protein>
<dbReference type="GO" id="GO:0071596">
    <property type="term" value="P:ubiquitin-dependent protein catabolic process via the N-end rule pathway"/>
    <property type="evidence" value="ECO:0007669"/>
    <property type="project" value="InterPro"/>
</dbReference>
<reference evidence="7 8" key="1">
    <citation type="submission" date="2019-03" db="EMBL/GenBank/DDBJ databases">
        <title>Genomic Encyclopedia of Type Strains, Phase IV (KMG-IV): sequencing the most valuable type-strain genomes for metagenomic binning, comparative biology and taxonomic classification.</title>
        <authorList>
            <person name="Goeker M."/>
        </authorList>
    </citation>
    <scope>NUCLEOTIDE SEQUENCE [LARGE SCALE GENOMIC DNA]</scope>
    <source>
        <strain evidence="7 8">DSM 654</strain>
    </source>
</reference>
<dbReference type="PANTHER" id="PTHR21367:SF1">
    <property type="entry name" value="ARGINYL-TRNA--PROTEIN TRANSFERASE 1"/>
    <property type="match status" value="1"/>
</dbReference>
<comment type="subcellular location">
    <subcellularLocation>
        <location evidence="4">Cytoplasm</location>
    </subcellularLocation>
</comment>
<dbReference type="SUPFAM" id="SSF55729">
    <property type="entry name" value="Acyl-CoA N-acyltransferases (Nat)"/>
    <property type="match status" value="1"/>
</dbReference>
<dbReference type="Pfam" id="PF04376">
    <property type="entry name" value="ATE_N"/>
    <property type="match status" value="1"/>
</dbReference>
<gene>
    <name evidence="4" type="primary">bpt</name>
    <name evidence="7" type="ORF">EV671_10022</name>
</gene>
<keyword evidence="8" id="KW-1185">Reference proteome</keyword>
<dbReference type="NCBIfam" id="NF002341">
    <property type="entry name" value="PRK01305.1-1"/>
    <property type="match status" value="1"/>
</dbReference>
<evidence type="ECO:0000256" key="4">
    <source>
        <dbReference type="HAMAP-Rule" id="MF_00689"/>
    </source>
</evidence>
<comment type="similarity">
    <text evidence="4">Belongs to the R-transferase family. Bpt subfamily.</text>
</comment>
<dbReference type="GO" id="GO:0008914">
    <property type="term" value="F:leucyl-tRNA--protein transferase activity"/>
    <property type="evidence" value="ECO:0007669"/>
    <property type="project" value="UniProtKB-UniRule"/>
</dbReference>
<dbReference type="InterPro" id="IPR017138">
    <property type="entry name" value="Asp_Glu_LeuTrfase"/>
</dbReference>
<dbReference type="Proteomes" id="UP000295110">
    <property type="component" value="Unassembled WGS sequence"/>
</dbReference>
<comment type="caution">
    <text evidence="7">The sequence shown here is derived from an EMBL/GenBank/DDBJ whole genome shotgun (WGS) entry which is preliminary data.</text>
</comment>
<evidence type="ECO:0000259" key="5">
    <source>
        <dbReference type="Pfam" id="PF04376"/>
    </source>
</evidence>
<comment type="function">
    <text evidence="4">Functions in the N-end rule pathway of protein degradation where it conjugates Leu from its aminoacyl-tRNA to the N-termini of proteins containing an N-terminal aspartate or glutamate.</text>
</comment>
<dbReference type="InterPro" id="IPR016181">
    <property type="entry name" value="Acyl_CoA_acyltransferase"/>
</dbReference>
<dbReference type="OrthoDB" id="9782022at2"/>
<proteinExistence type="inferred from homology"/>
<dbReference type="InterPro" id="IPR007472">
    <property type="entry name" value="N-end_Aminoacyl_Trfase_C"/>
</dbReference>
<dbReference type="NCBIfam" id="NF002346">
    <property type="entry name" value="PRK01305.2-3"/>
    <property type="match status" value="1"/>
</dbReference>
<evidence type="ECO:0000313" key="7">
    <source>
        <dbReference type="EMBL" id="TCV03741.1"/>
    </source>
</evidence>
<comment type="catalytic activity">
    <reaction evidence="4">
        <text>N-terminal L-glutamyl-[protein] + L-leucyl-tRNA(Leu) = N-terminal L-leucyl-L-glutamyl-[protein] + tRNA(Leu) + H(+)</text>
        <dbReference type="Rhea" id="RHEA:50412"/>
        <dbReference type="Rhea" id="RHEA-COMP:9613"/>
        <dbReference type="Rhea" id="RHEA-COMP:9622"/>
        <dbReference type="Rhea" id="RHEA-COMP:12664"/>
        <dbReference type="Rhea" id="RHEA-COMP:12668"/>
        <dbReference type="ChEBI" id="CHEBI:15378"/>
        <dbReference type="ChEBI" id="CHEBI:64721"/>
        <dbReference type="ChEBI" id="CHEBI:78442"/>
        <dbReference type="ChEBI" id="CHEBI:78494"/>
        <dbReference type="ChEBI" id="CHEBI:133041"/>
        <dbReference type="EC" id="2.3.2.29"/>
    </reaction>
</comment>
<feature type="domain" description="N-end rule aminoacyl transferase C-terminal" evidence="6">
    <location>
        <begin position="110"/>
        <end position="235"/>
    </location>
</feature>
<feature type="domain" description="N-end aminoacyl transferase N-terminal" evidence="5">
    <location>
        <begin position="20"/>
        <end position="90"/>
    </location>
</feature>
<evidence type="ECO:0000313" key="8">
    <source>
        <dbReference type="Proteomes" id="UP000295110"/>
    </source>
</evidence>
<evidence type="ECO:0000256" key="1">
    <source>
        <dbReference type="ARBA" id="ARBA00022490"/>
    </source>
</evidence>
<dbReference type="InterPro" id="IPR030700">
    <property type="entry name" value="N-end_Aminoacyl_Trfase"/>
</dbReference>
<dbReference type="HAMAP" id="MF_00689">
    <property type="entry name" value="Bpt"/>
    <property type="match status" value="1"/>
</dbReference>
<accession>A0A4R3VHE0</accession>
<dbReference type="EC" id="2.3.2.29" evidence="4"/>
<dbReference type="Pfam" id="PF04377">
    <property type="entry name" value="ATE_C"/>
    <property type="match status" value="1"/>
</dbReference>